<feature type="compositionally biased region" description="Basic and acidic residues" evidence="1">
    <location>
        <begin position="65"/>
        <end position="75"/>
    </location>
</feature>
<gene>
    <name evidence="2" type="ORF">F511_10757</name>
</gene>
<sequence>MITKFTRVSLITLSPLNEQKRMLVEDNKQMEEKIVGSKKKREMKKIDLNMVADSQTTGAQQQQHHSVDSTRDPKRNRPVINLSQRDPDRINDGGETKLGGHTGSHQSTTGGGGKWQLRRPAESAGRSTFPGLSFLLLLASQLHSDTGQNRQLEQENCVSVQEAEVEEGSDEVMKELKNIKRQNSITHGLLSAIIVVTLACQLSEVSLILKIGHVLSSPLESLGGILKIFRSGQPKVDVQQVLKQASSSLKVPYLELPALVDTSEEE</sequence>
<name>A0A2Z7CH61_9LAMI</name>
<feature type="region of interest" description="Disordered" evidence="1">
    <location>
        <begin position="54"/>
        <end position="122"/>
    </location>
</feature>
<dbReference type="OrthoDB" id="782808at2759"/>
<organism evidence="2 3">
    <name type="scientific">Dorcoceras hygrometricum</name>
    <dbReference type="NCBI Taxonomy" id="472368"/>
    <lineage>
        <taxon>Eukaryota</taxon>
        <taxon>Viridiplantae</taxon>
        <taxon>Streptophyta</taxon>
        <taxon>Embryophyta</taxon>
        <taxon>Tracheophyta</taxon>
        <taxon>Spermatophyta</taxon>
        <taxon>Magnoliopsida</taxon>
        <taxon>eudicotyledons</taxon>
        <taxon>Gunneridae</taxon>
        <taxon>Pentapetalae</taxon>
        <taxon>asterids</taxon>
        <taxon>lamiids</taxon>
        <taxon>Lamiales</taxon>
        <taxon>Gesneriaceae</taxon>
        <taxon>Didymocarpoideae</taxon>
        <taxon>Trichosporeae</taxon>
        <taxon>Loxocarpinae</taxon>
        <taxon>Dorcoceras</taxon>
    </lineage>
</organism>
<accession>A0A2Z7CH61</accession>
<evidence type="ECO:0000256" key="1">
    <source>
        <dbReference type="SAM" id="MobiDB-lite"/>
    </source>
</evidence>
<dbReference type="Proteomes" id="UP000250235">
    <property type="component" value="Unassembled WGS sequence"/>
</dbReference>
<keyword evidence="3" id="KW-1185">Reference proteome</keyword>
<dbReference type="EMBL" id="KQ997540">
    <property type="protein sequence ID" value="KZV44086.1"/>
    <property type="molecule type" value="Genomic_DNA"/>
</dbReference>
<evidence type="ECO:0000313" key="2">
    <source>
        <dbReference type="EMBL" id="KZV44086.1"/>
    </source>
</evidence>
<dbReference type="PANTHER" id="PTHR35280:SF1">
    <property type="entry name" value="F17L21.9"/>
    <property type="match status" value="1"/>
</dbReference>
<reference evidence="2 3" key="1">
    <citation type="journal article" date="2015" name="Proc. Natl. Acad. Sci. U.S.A.">
        <title>The resurrection genome of Boea hygrometrica: A blueprint for survival of dehydration.</title>
        <authorList>
            <person name="Xiao L."/>
            <person name="Yang G."/>
            <person name="Zhang L."/>
            <person name="Yang X."/>
            <person name="Zhao S."/>
            <person name="Ji Z."/>
            <person name="Zhou Q."/>
            <person name="Hu M."/>
            <person name="Wang Y."/>
            <person name="Chen M."/>
            <person name="Xu Y."/>
            <person name="Jin H."/>
            <person name="Xiao X."/>
            <person name="Hu G."/>
            <person name="Bao F."/>
            <person name="Hu Y."/>
            <person name="Wan P."/>
            <person name="Li L."/>
            <person name="Deng X."/>
            <person name="Kuang T."/>
            <person name="Xiang C."/>
            <person name="Zhu J.K."/>
            <person name="Oliver M.J."/>
            <person name="He Y."/>
        </authorList>
    </citation>
    <scope>NUCLEOTIDE SEQUENCE [LARGE SCALE GENOMIC DNA]</scope>
    <source>
        <strain evidence="3">cv. XS01</strain>
    </source>
</reference>
<evidence type="ECO:0000313" key="3">
    <source>
        <dbReference type="Proteomes" id="UP000250235"/>
    </source>
</evidence>
<proteinExistence type="predicted"/>
<feature type="compositionally biased region" description="Polar residues" evidence="1">
    <location>
        <begin position="54"/>
        <end position="64"/>
    </location>
</feature>
<dbReference type="AlphaFoldDB" id="A0A2Z7CH61"/>
<protein>
    <submittedName>
        <fullName evidence="2">Uncharacterized protein</fullName>
    </submittedName>
</protein>
<dbReference type="PANTHER" id="PTHR35280">
    <property type="entry name" value="F17L21.9"/>
    <property type="match status" value="1"/>
</dbReference>
<feature type="compositionally biased region" description="Basic and acidic residues" evidence="1">
    <location>
        <begin position="85"/>
        <end position="95"/>
    </location>
</feature>